<feature type="transmembrane region" description="Helical" evidence="1">
    <location>
        <begin position="112"/>
        <end position="133"/>
    </location>
</feature>
<organism evidence="2 3">
    <name type="scientific">Paralvinella palmiformis</name>
    <dbReference type="NCBI Taxonomy" id="53620"/>
    <lineage>
        <taxon>Eukaryota</taxon>
        <taxon>Metazoa</taxon>
        <taxon>Spiralia</taxon>
        <taxon>Lophotrochozoa</taxon>
        <taxon>Annelida</taxon>
        <taxon>Polychaeta</taxon>
        <taxon>Sedentaria</taxon>
        <taxon>Canalipalpata</taxon>
        <taxon>Terebellida</taxon>
        <taxon>Terebelliformia</taxon>
        <taxon>Alvinellidae</taxon>
        <taxon>Paralvinella</taxon>
    </lineage>
</organism>
<keyword evidence="3" id="KW-1185">Reference proteome</keyword>
<dbReference type="EMBL" id="JAODUP010000044">
    <property type="protein sequence ID" value="KAK2165882.1"/>
    <property type="molecule type" value="Genomic_DNA"/>
</dbReference>
<keyword evidence="1" id="KW-0812">Transmembrane</keyword>
<evidence type="ECO:0000313" key="2">
    <source>
        <dbReference type="EMBL" id="KAK2165882.1"/>
    </source>
</evidence>
<evidence type="ECO:0000256" key="1">
    <source>
        <dbReference type="SAM" id="Phobius"/>
    </source>
</evidence>
<dbReference type="Proteomes" id="UP001208570">
    <property type="component" value="Unassembled WGS sequence"/>
</dbReference>
<accession>A0AAD9K735</accession>
<gene>
    <name evidence="2" type="ORF">LSH36_44g00023</name>
</gene>
<keyword evidence="1" id="KW-0472">Membrane</keyword>
<keyword evidence="1" id="KW-1133">Transmembrane helix</keyword>
<evidence type="ECO:0000313" key="3">
    <source>
        <dbReference type="Proteomes" id="UP001208570"/>
    </source>
</evidence>
<reference evidence="2" key="1">
    <citation type="journal article" date="2023" name="Mol. Biol. Evol.">
        <title>Third-Generation Sequencing Reveals the Adaptive Role of the Epigenome in Three Deep-Sea Polychaetes.</title>
        <authorList>
            <person name="Perez M."/>
            <person name="Aroh O."/>
            <person name="Sun Y."/>
            <person name="Lan Y."/>
            <person name="Juniper S.K."/>
            <person name="Young C.R."/>
            <person name="Angers B."/>
            <person name="Qian P.Y."/>
        </authorList>
    </citation>
    <scope>NUCLEOTIDE SEQUENCE</scope>
    <source>
        <strain evidence="2">P08H-3</strain>
    </source>
</reference>
<name>A0AAD9K735_9ANNE</name>
<proteinExistence type="predicted"/>
<sequence length="349" mass="40840">MPSAHLCSQCMNVCARLHLFQPFTLISARTDASTLRRTQLSRPTESHLRYETASLEAEVTSSRKSAEWFAVADSTTLGDFNNESWLDWPPWNMSDSEWTEWEMEDGDVSLCWLGVIISLPVLLTVVYVTYLHVTRARKRRTWRHVGPYRCFPVLYDPEYRSCCKAWYPEVCSAFFSDTHSVSSDFVRLSEEGNLYPVDIDTPSHQLSHGYQFVKKPTFAKSSEYCVRYEQLHCDHDVALNTPDTPHVHNMGITADPLFWTGRAETKWLGQSRHRFVPESEETLDTTSVILEPESNTVKLQQRPTPIREDDNLAYYWFDEWNDWLLHEENRIRGTRIRLEGPRRYNFRPE</sequence>
<dbReference type="AlphaFoldDB" id="A0AAD9K735"/>
<protein>
    <submittedName>
        <fullName evidence="2">Uncharacterized protein</fullName>
    </submittedName>
</protein>
<comment type="caution">
    <text evidence="2">The sequence shown here is derived from an EMBL/GenBank/DDBJ whole genome shotgun (WGS) entry which is preliminary data.</text>
</comment>